<dbReference type="Pfam" id="PF02021">
    <property type="entry name" value="UPF0102"/>
    <property type="match status" value="1"/>
</dbReference>
<proteinExistence type="inferred from homology"/>
<dbReference type="InterPro" id="IPR003509">
    <property type="entry name" value="UPF0102_YraN-like"/>
</dbReference>
<dbReference type="PANTHER" id="PTHR34039">
    <property type="entry name" value="UPF0102 PROTEIN YRAN"/>
    <property type="match status" value="1"/>
</dbReference>
<reference evidence="1" key="1">
    <citation type="submission" date="2018-06" db="EMBL/GenBank/DDBJ databases">
        <authorList>
            <person name="Zhirakovskaya E."/>
        </authorList>
    </citation>
    <scope>NUCLEOTIDE SEQUENCE</scope>
</reference>
<dbReference type="AlphaFoldDB" id="A0A3B0Z0A9"/>
<dbReference type="GO" id="GO:0003676">
    <property type="term" value="F:nucleic acid binding"/>
    <property type="evidence" value="ECO:0007669"/>
    <property type="project" value="InterPro"/>
</dbReference>
<dbReference type="EMBL" id="UOFQ01000050">
    <property type="protein sequence ID" value="VAW86715.1"/>
    <property type="molecule type" value="Genomic_DNA"/>
</dbReference>
<sequence>MGNTQISGDAAEEIALKYLLQQGLSLITRNFRCRRGEIDLIMQHHDSIVFIEVRYRRNNHFGGAHASIDRRKQDKLIVSALHYLQKNRRAARQPARFDVIAIHAATQTATQSDIQWIQDAFQANY</sequence>
<evidence type="ECO:0000313" key="1">
    <source>
        <dbReference type="EMBL" id="VAW86715.1"/>
    </source>
</evidence>
<name>A0A3B0Z0A9_9ZZZZ</name>
<gene>
    <name evidence="1" type="ORF">MNBD_GAMMA17-1419</name>
</gene>
<dbReference type="Gene3D" id="3.40.1350.10">
    <property type="match status" value="1"/>
</dbReference>
<dbReference type="InterPro" id="IPR011335">
    <property type="entry name" value="Restrct_endonuc-II-like"/>
</dbReference>
<protein>
    <submittedName>
        <fullName evidence="1">Uncharacterized protein</fullName>
    </submittedName>
</protein>
<organism evidence="1">
    <name type="scientific">hydrothermal vent metagenome</name>
    <dbReference type="NCBI Taxonomy" id="652676"/>
    <lineage>
        <taxon>unclassified sequences</taxon>
        <taxon>metagenomes</taxon>
        <taxon>ecological metagenomes</taxon>
    </lineage>
</organism>
<dbReference type="HAMAP" id="MF_00048">
    <property type="entry name" value="UPF0102"/>
    <property type="match status" value="1"/>
</dbReference>
<dbReference type="CDD" id="cd20736">
    <property type="entry name" value="PoNe_Nuclease"/>
    <property type="match status" value="1"/>
</dbReference>
<dbReference type="NCBIfam" id="TIGR00252">
    <property type="entry name" value="YraN family protein"/>
    <property type="match status" value="1"/>
</dbReference>
<dbReference type="SUPFAM" id="SSF52980">
    <property type="entry name" value="Restriction endonuclease-like"/>
    <property type="match status" value="1"/>
</dbReference>
<accession>A0A3B0Z0A9</accession>
<dbReference type="InterPro" id="IPR011856">
    <property type="entry name" value="tRNA_endonuc-like_dom_sf"/>
</dbReference>
<dbReference type="NCBIfam" id="NF009150">
    <property type="entry name" value="PRK12497.1-3"/>
    <property type="match status" value="1"/>
</dbReference>
<dbReference type="PANTHER" id="PTHR34039:SF1">
    <property type="entry name" value="UPF0102 PROTEIN YRAN"/>
    <property type="match status" value="1"/>
</dbReference>